<evidence type="ECO:0000313" key="9">
    <source>
        <dbReference type="EnsemblMetazoa" id="HelroP185900"/>
    </source>
</evidence>
<dbReference type="HOGENOM" id="CLU_006842_7_0_1"/>
<dbReference type="eggNOG" id="KOG3627">
    <property type="taxonomic scope" value="Eukaryota"/>
</dbReference>
<dbReference type="OrthoDB" id="6267810at2759"/>
<gene>
    <name evidence="9" type="primary">20210347</name>
    <name evidence="8" type="ORF">HELRODRAFT_185900</name>
</gene>
<dbReference type="CTD" id="20210347"/>
<accession>T1FNF0</accession>
<dbReference type="PANTHER" id="PTHR24250:SF27">
    <property type="entry name" value="ELASTASE 2 LIKE"/>
    <property type="match status" value="1"/>
</dbReference>
<dbReference type="GeneID" id="20210347"/>
<dbReference type="PROSITE" id="PS00135">
    <property type="entry name" value="TRYPSIN_SER"/>
    <property type="match status" value="1"/>
</dbReference>
<name>T1FNF0_HELRO</name>
<feature type="chain" id="PRO_5010980838" description="Peptidase S1 domain-containing protein" evidence="6">
    <location>
        <begin position="19"/>
        <end position="263"/>
    </location>
</feature>
<dbReference type="Pfam" id="PF00089">
    <property type="entry name" value="Trypsin"/>
    <property type="match status" value="1"/>
</dbReference>
<proteinExistence type="predicted"/>
<dbReference type="InterPro" id="IPR043504">
    <property type="entry name" value="Peptidase_S1_PA_chymotrypsin"/>
</dbReference>
<dbReference type="PROSITE" id="PS00134">
    <property type="entry name" value="TRYPSIN_HIS"/>
    <property type="match status" value="1"/>
</dbReference>
<dbReference type="InterPro" id="IPR009003">
    <property type="entry name" value="Peptidase_S1_PA"/>
</dbReference>
<keyword evidence="10" id="KW-1185">Reference proteome</keyword>
<dbReference type="OMA" id="HICASAN"/>
<dbReference type="InterPro" id="IPR001314">
    <property type="entry name" value="Peptidase_S1A"/>
</dbReference>
<dbReference type="PROSITE" id="PS50240">
    <property type="entry name" value="TRYPSIN_DOM"/>
    <property type="match status" value="1"/>
</dbReference>
<dbReference type="STRING" id="6412.T1FNF0"/>
<dbReference type="InterPro" id="IPR001254">
    <property type="entry name" value="Trypsin_dom"/>
</dbReference>
<evidence type="ECO:0000313" key="10">
    <source>
        <dbReference type="Proteomes" id="UP000015101"/>
    </source>
</evidence>
<dbReference type="Proteomes" id="UP000015101">
    <property type="component" value="Unassembled WGS sequence"/>
</dbReference>
<dbReference type="FunFam" id="2.40.10.10:FF:000036">
    <property type="entry name" value="Trypsin beta"/>
    <property type="match status" value="1"/>
</dbReference>
<evidence type="ECO:0000313" key="8">
    <source>
        <dbReference type="EMBL" id="ESN97486.1"/>
    </source>
</evidence>
<reference evidence="9" key="3">
    <citation type="submission" date="2015-06" db="UniProtKB">
        <authorList>
            <consortium name="EnsemblMetazoa"/>
        </authorList>
    </citation>
    <scope>IDENTIFICATION</scope>
</reference>
<keyword evidence="1 5" id="KW-0645">Protease</keyword>
<dbReference type="PANTHER" id="PTHR24250">
    <property type="entry name" value="CHYMOTRYPSIN-RELATED"/>
    <property type="match status" value="1"/>
</dbReference>
<evidence type="ECO:0000259" key="7">
    <source>
        <dbReference type="PROSITE" id="PS50240"/>
    </source>
</evidence>
<dbReference type="EMBL" id="KB097336">
    <property type="protein sequence ID" value="ESN97486.1"/>
    <property type="molecule type" value="Genomic_DNA"/>
</dbReference>
<dbReference type="GO" id="GO:0006508">
    <property type="term" value="P:proteolysis"/>
    <property type="evidence" value="ECO:0000318"/>
    <property type="project" value="GO_Central"/>
</dbReference>
<dbReference type="PRINTS" id="PR00722">
    <property type="entry name" value="CHYMOTRYPSIN"/>
</dbReference>
<dbReference type="GO" id="GO:0004252">
    <property type="term" value="F:serine-type endopeptidase activity"/>
    <property type="evidence" value="ECO:0000318"/>
    <property type="project" value="GO_Central"/>
</dbReference>
<dbReference type="CDD" id="cd00190">
    <property type="entry name" value="Tryp_SPc"/>
    <property type="match status" value="1"/>
</dbReference>
<feature type="signal peptide" evidence="6">
    <location>
        <begin position="1"/>
        <end position="18"/>
    </location>
</feature>
<keyword evidence="6" id="KW-0732">Signal</keyword>
<dbReference type="InterPro" id="IPR018114">
    <property type="entry name" value="TRYPSIN_HIS"/>
</dbReference>
<protein>
    <recommendedName>
        <fullName evidence="7">Peptidase S1 domain-containing protein</fullName>
    </recommendedName>
</protein>
<dbReference type="InParanoid" id="T1FNF0"/>
<feature type="domain" description="Peptidase S1" evidence="7">
    <location>
        <begin position="24"/>
        <end position="262"/>
    </location>
</feature>
<dbReference type="SUPFAM" id="SSF50494">
    <property type="entry name" value="Trypsin-like serine proteases"/>
    <property type="match status" value="1"/>
</dbReference>
<sequence>MKMLVANLLVVFVAAVYAVPESRIVDGVKADVGEWPWQLALYDGLNFNCGGSIVAATWGVTAAHCVGKLPSIYKILGGTNRNSLSCTSANCVTRVLKNATRHPMYVGDGNLGFPNDIAYMAWVEPIKEVSNTTLNVKYIQRATSLNYVGKNCYITGWGRIVGGGSLPLDLLEAKIDVLTKEQCQKIWGTKVTDKHVCVQDLKDYTSASCNGDSGGPLVCEDAPNVWKLVGATSWGVVGCRPTYPSVYTRISSYNDWLDSQAKA</sequence>
<evidence type="ECO:0000256" key="5">
    <source>
        <dbReference type="RuleBase" id="RU363034"/>
    </source>
</evidence>
<keyword evidence="3 5" id="KW-0720">Serine protease</keyword>
<evidence type="ECO:0000256" key="2">
    <source>
        <dbReference type="ARBA" id="ARBA00022801"/>
    </source>
</evidence>
<dbReference type="KEGG" id="hro:HELRODRAFT_185900"/>
<evidence type="ECO:0000256" key="4">
    <source>
        <dbReference type="ARBA" id="ARBA00023157"/>
    </source>
</evidence>
<dbReference type="AlphaFoldDB" id="T1FNF0"/>
<evidence type="ECO:0000256" key="1">
    <source>
        <dbReference type="ARBA" id="ARBA00022670"/>
    </source>
</evidence>
<dbReference type="EnsemblMetazoa" id="HelroT185900">
    <property type="protein sequence ID" value="HelroP185900"/>
    <property type="gene ID" value="HelroG185900"/>
</dbReference>
<dbReference type="Gene3D" id="2.40.10.10">
    <property type="entry name" value="Trypsin-like serine proteases"/>
    <property type="match status" value="1"/>
</dbReference>
<reference evidence="10" key="1">
    <citation type="submission" date="2012-12" db="EMBL/GenBank/DDBJ databases">
        <authorList>
            <person name="Hellsten U."/>
            <person name="Grimwood J."/>
            <person name="Chapman J.A."/>
            <person name="Shapiro H."/>
            <person name="Aerts A."/>
            <person name="Otillar R.P."/>
            <person name="Terry A.Y."/>
            <person name="Boore J.L."/>
            <person name="Simakov O."/>
            <person name="Marletaz F."/>
            <person name="Cho S.-J."/>
            <person name="Edsinger-Gonzales E."/>
            <person name="Havlak P."/>
            <person name="Kuo D.-H."/>
            <person name="Larsson T."/>
            <person name="Lv J."/>
            <person name="Arendt D."/>
            <person name="Savage R."/>
            <person name="Osoegawa K."/>
            <person name="de Jong P."/>
            <person name="Lindberg D.R."/>
            <person name="Seaver E.C."/>
            <person name="Weisblat D.A."/>
            <person name="Putnam N.H."/>
            <person name="Grigoriev I.V."/>
            <person name="Rokhsar D.S."/>
        </authorList>
    </citation>
    <scope>NUCLEOTIDE SEQUENCE</scope>
</reference>
<organism evidence="9 10">
    <name type="scientific">Helobdella robusta</name>
    <name type="common">Californian leech</name>
    <dbReference type="NCBI Taxonomy" id="6412"/>
    <lineage>
        <taxon>Eukaryota</taxon>
        <taxon>Metazoa</taxon>
        <taxon>Spiralia</taxon>
        <taxon>Lophotrochozoa</taxon>
        <taxon>Annelida</taxon>
        <taxon>Clitellata</taxon>
        <taxon>Hirudinea</taxon>
        <taxon>Rhynchobdellida</taxon>
        <taxon>Glossiphoniidae</taxon>
        <taxon>Helobdella</taxon>
    </lineage>
</organism>
<dbReference type="EMBL" id="AMQM01006227">
    <property type="status" value="NOT_ANNOTATED_CDS"/>
    <property type="molecule type" value="Genomic_DNA"/>
</dbReference>
<reference evidence="8 10" key="2">
    <citation type="journal article" date="2013" name="Nature">
        <title>Insights into bilaterian evolution from three spiralian genomes.</title>
        <authorList>
            <person name="Simakov O."/>
            <person name="Marletaz F."/>
            <person name="Cho S.J."/>
            <person name="Edsinger-Gonzales E."/>
            <person name="Havlak P."/>
            <person name="Hellsten U."/>
            <person name="Kuo D.H."/>
            <person name="Larsson T."/>
            <person name="Lv J."/>
            <person name="Arendt D."/>
            <person name="Savage R."/>
            <person name="Osoegawa K."/>
            <person name="de Jong P."/>
            <person name="Grimwood J."/>
            <person name="Chapman J.A."/>
            <person name="Shapiro H."/>
            <person name="Aerts A."/>
            <person name="Otillar R.P."/>
            <person name="Terry A.Y."/>
            <person name="Boore J.L."/>
            <person name="Grigoriev I.V."/>
            <person name="Lindberg D.R."/>
            <person name="Seaver E.C."/>
            <person name="Weisblat D.A."/>
            <person name="Putnam N.H."/>
            <person name="Rokhsar D.S."/>
        </authorList>
    </citation>
    <scope>NUCLEOTIDE SEQUENCE</scope>
</reference>
<dbReference type="SMART" id="SM00020">
    <property type="entry name" value="Tryp_SPc"/>
    <property type="match status" value="1"/>
</dbReference>
<dbReference type="RefSeq" id="XP_009024318.1">
    <property type="nucleotide sequence ID" value="XM_009026070.1"/>
</dbReference>
<dbReference type="InterPro" id="IPR033116">
    <property type="entry name" value="TRYPSIN_SER"/>
</dbReference>
<evidence type="ECO:0000256" key="6">
    <source>
        <dbReference type="SAM" id="SignalP"/>
    </source>
</evidence>
<keyword evidence="2 5" id="KW-0378">Hydrolase</keyword>
<keyword evidence="4" id="KW-1015">Disulfide bond</keyword>
<evidence type="ECO:0000256" key="3">
    <source>
        <dbReference type="ARBA" id="ARBA00022825"/>
    </source>
</evidence>